<dbReference type="PANTHER" id="PTHR42796:SF4">
    <property type="entry name" value="FUMARYLACETOACETATE HYDROLASE DOMAIN-CONTAINING PROTEIN 2A"/>
    <property type="match status" value="1"/>
</dbReference>
<accession>A0A366HFK4</accession>
<dbReference type="RefSeq" id="WP_113932540.1">
    <property type="nucleotide sequence ID" value="NZ_JACCEU010000004.1"/>
</dbReference>
<dbReference type="InterPro" id="IPR036663">
    <property type="entry name" value="Fumarylacetoacetase_C_sf"/>
</dbReference>
<dbReference type="InterPro" id="IPR051121">
    <property type="entry name" value="FAH"/>
</dbReference>
<organism evidence="5 6">
    <name type="scientific">Eoetvoesiella caeni</name>
    <dbReference type="NCBI Taxonomy" id="645616"/>
    <lineage>
        <taxon>Bacteria</taxon>
        <taxon>Pseudomonadati</taxon>
        <taxon>Pseudomonadota</taxon>
        <taxon>Betaproteobacteria</taxon>
        <taxon>Burkholderiales</taxon>
        <taxon>Alcaligenaceae</taxon>
        <taxon>Eoetvoesiella</taxon>
    </lineage>
</organism>
<dbReference type="GO" id="GO:0003824">
    <property type="term" value="F:catalytic activity"/>
    <property type="evidence" value="ECO:0007669"/>
    <property type="project" value="InterPro"/>
</dbReference>
<evidence type="ECO:0000256" key="1">
    <source>
        <dbReference type="ARBA" id="ARBA00001946"/>
    </source>
</evidence>
<dbReference type="GO" id="GO:0046872">
    <property type="term" value="F:metal ion binding"/>
    <property type="evidence" value="ECO:0007669"/>
    <property type="project" value="UniProtKB-KW"/>
</dbReference>
<proteinExistence type="inferred from homology"/>
<evidence type="ECO:0000256" key="2">
    <source>
        <dbReference type="ARBA" id="ARBA00010211"/>
    </source>
</evidence>
<dbReference type="EMBL" id="QNRQ01000003">
    <property type="protein sequence ID" value="RBP40763.1"/>
    <property type="molecule type" value="Genomic_DNA"/>
</dbReference>
<comment type="similarity">
    <text evidence="2">Belongs to the FAH family.</text>
</comment>
<dbReference type="GO" id="GO:0044281">
    <property type="term" value="P:small molecule metabolic process"/>
    <property type="evidence" value="ECO:0007669"/>
    <property type="project" value="UniProtKB-ARBA"/>
</dbReference>
<reference evidence="5 6" key="1">
    <citation type="submission" date="2018-06" db="EMBL/GenBank/DDBJ databases">
        <title>Genomic Encyclopedia of Type Strains, Phase IV (KMG-IV): sequencing the most valuable type-strain genomes for metagenomic binning, comparative biology and taxonomic classification.</title>
        <authorList>
            <person name="Goeker M."/>
        </authorList>
    </citation>
    <scope>NUCLEOTIDE SEQUENCE [LARGE SCALE GENOMIC DNA]</scope>
    <source>
        <strain evidence="5 6">DSM 25520</strain>
    </source>
</reference>
<dbReference type="OrthoDB" id="8582489at2"/>
<dbReference type="PANTHER" id="PTHR42796">
    <property type="entry name" value="FUMARYLACETOACETATE HYDROLASE DOMAIN-CONTAINING PROTEIN 2A-RELATED"/>
    <property type="match status" value="1"/>
</dbReference>
<dbReference type="SUPFAM" id="SSF56529">
    <property type="entry name" value="FAH"/>
    <property type="match status" value="1"/>
</dbReference>
<evidence type="ECO:0000313" key="6">
    <source>
        <dbReference type="Proteomes" id="UP000253628"/>
    </source>
</evidence>
<sequence length="302" mass="32728">MAYKLLSYQAGDEIVAGILVNGLVYPATEALADARYHSMIHILEDWSTLRPRLAAFAASTTGTGVPLEDITLAAPIPRPPAIYCAGANYKDHVENMARILKLEREADPHETGFKPWHFIKSSACVTATGTTVAAESEKLDWEAELALVVGTRARHLNLDNALSCIAAVTCANDFSARDYLQREQADFRSPFKYDWIGQKSFDGSCPLGPWLTPVEDVDDIQSLPISLWVNDVLKQNSTTANMIFTAAEQIAQLSSRLTLHPGDVILTGTPAGTGAESGEFLKRGDTVRIRIGGLGELVNTVG</sequence>
<dbReference type="Proteomes" id="UP000253628">
    <property type="component" value="Unassembled WGS sequence"/>
</dbReference>
<keyword evidence="6" id="KW-1185">Reference proteome</keyword>
<keyword evidence="3" id="KW-0479">Metal-binding</keyword>
<comment type="caution">
    <text evidence="5">The sequence shown here is derived from an EMBL/GenBank/DDBJ whole genome shotgun (WGS) entry which is preliminary data.</text>
</comment>
<evidence type="ECO:0000256" key="3">
    <source>
        <dbReference type="ARBA" id="ARBA00022723"/>
    </source>
</evidence>
<evidence type="ECO:0000259" key="4">
    <source>
        <dbReference type="Pfam" id="PF01557"/>
    </source>
</evidence>
<protein>
    <submittedName>
        <fullName evidence="5">2-keto-4-pentenoate hydratase/2-oxohepta-3-ene-1,7-dioic acid hydratase in catechol pathway</fullName>
    </submittedName>
</protein>
<comment type="cofactor">
    <cofactor evidence="1">
        <name>Mg(2+)</name>
        <dbReference type="ChEBI" id="CHEBI:18420"/>
    </cofactor>
</comment>
<dbReference type="InterPro" id="IPR011234">
    <property type="entry name" value="Fumarylacetoacetase-like_C"/>
</dbReference>
<evidence type="ECO:0000313" key="5">
    <source>
        <dbReference type="EMBL" id="RBP40763.1"/>
    </source>
</evidence>
<name>A0A366HFK4_9BURK</name>
<dbReference type="AlphaFoldDB" id="A0A366HFK4"/>
<dbReference type="Gene3D" id="3.90.850.10">
    <property type="entry name" value="Fumarylacetoacetase-like, C-terminal domain"/>
    <property type="match status" value="1"/>
</dbReference>
<dbReference type="Pfam" id="PF01557">
    <property type="entry name" value="FAA_hydrolase"/>
    <property type="match status" value="1"/>
</dbReference>
<feature type="domain" description="Fumarylacetoacetase-like C-terminal" evidence="4">
    <location>
        <begin position="82"/>
        <end position="301"/>
    </location>
</feature>
<gene>
    <name evidence="5" type="ORF">DFR37_103102</name>
</gene>